<feature type="transmembrane region" description="Helical" evidence="7">
    <location>
        <begin position="164"/>
        <end position="184"/>
    </location>
</feature>
<keyword evidence="3" id="KW-1003">Cell membrane</keyword>
<dbReference type="InterPro" id="IPR035906">
    <property type="entry name" value="MetI-like_sf"/>
</dbReference>
<accession>A0ABP4W3B9</accession>
<dbReference type="RefSeq" id="WP_344202728.1">
    <property type="nucleotide sequence ID" value="NZ_BAAAME010000005.1"/>
</dbReference>
<name>A0ABP4W3B9_9ACTN</name>
<evidence type="ECO:0000313" key="10">
    <source>
        <dbReference type="Proteomes" id="UP001501057"/>
    </source>
</evidence>
<dbReference type="EMBL" id="BAAAME010000005">
    <property type="protein sequence ID" value="GAA1746353.1"/>
    <property type="molecule type" value="Genomic_DNA"/>
</dbReference>
<comment type="subcellular location">
    <subcellularLocation>
        <location evidence="1 7">Cell membrane</location>
        <topology evidence="1 7">Multi-pass membrane protein</topology>
    </subcellularLocation>
</comment>
<keyword evidence="5 7" id="KW-1133">Transmembrane helix</keyword>
<feature type="transmembrane region" description="Helical" evidence="7">
    <location>
        <begin position="21"/>
        <end position="47"/>
    </location>
</feature>
<dbReference type="Gene3D" id="1.10.3720.10">
    <property type="entry name" value="MetI-like"/>
    <property type="match status" value="1"/>
</dbReference>
<dbReference type="SUPFAM" id="SSF161098">
    <property type="entry name" value="MetI-like"/>
    <property type="match status" value="1"/>
</dbReference>
<keyword evidence="2 7" id="KW-0813">Transport</keyword>
<feature type="domain" description="ABC transmembrane type-1" evidence="8">
    <location>
        <begin position="115"/>
        <end position="345"/>
    </location>
</feature>
<keyword evidence="6 7" id="KW-0472">Membrane</keyword>
<dbReference type="Pfam" id="PF19300">
    <property type="entry name" value="BPD_transp_1_N"/>
    <property type="match status" value="1"/>
</dbReference>
<feature type="transmembrane region" description="Helical" evidence="7">
    <location>
        <begin position="280"/>
        <end position="302"/>
    </location>
</feature>
<keyword evidence="10" id="KW-1185">Reference proteome</keyword>
<organism evidence="9 10">
    <name type="scientific">Aeromicrobium alkaliterrae</name>
    <dbReference type="NCBI Taxonomy" id="302168"/>
    <lineage>
        <taxon>Bacteria</taxon>
        <taxon>Bacillati</taxon>
        <taxon>Actinomycetota</taxon>
        <taxon>Actinomycetes</taxon>
        <taxon>Propionibacteriales</taxon>
        <taxon>Nocardioidaceae</taxon>
        <taxon>Aeromicrobium</taxon>
    </lineage>
</organism>
<dbReference type="InterPro" id="IPR045621">
    <property type="entry name" value="BPD_transp_1_N"/>
</dbReference>
<keyword evidence="4 7" id="KW-0812">Transmembrane</keyword>
<dbReference type="PANTHER" id="PTHR43163">
    <property type="entry name" value="DIPEPTIDE TRANSPORT SYSTEM PERMEASE PROTEIN DPPB-RELATED"/>
    <property type="match status" value="1"/>
</dbReference>
<reference evidence="10" key="1">
    <citation type="journal article" date="2019" name="Int. J. Syst. Evol. Microbiol.">
        <title>The Global Catalogue of Microorganisms (GCM) 10K type strain sequencing project: providing services to taxonomists for standard genome sequencing and annotation.</title>
        <authorList>
            <consortium name="The Broad Institute Genomics Platform"/>
            <consortium name="The Broad Institute Genome Sequencing Center for Infectious Disease"/>
            <person name="Wu L."/>
            <person name="Ma J."/>
        </authorList>
    </citation>
    <scope>NUCLEOTIDE SEQUENCE [LARGE SCALE GENOMIC DNA]</scope>
    <source>
        <strain evidence="10">JCM 13518</strain>
    </source>
</reference>
<evidence type="ECO:0000313" key="9">
    <source>
        <dbReference type="EMBL" id="GAA1746353.1"/>
    </source>
</evidence>
<dbReference type="Proteomes" id="UP001501057">
    <property type="component" value="Unassembled WGS sequence"/>
</dbReference>
<evidence type="ECO:0000256" key="6">
    <source>
        <dbReference type="ARBA" id="ARBA00023136"/>
    </source>
</evidence>
<proteinExistence type="inferred from homology"/>
<gene>
    <name evidence="9" type="ORF">GCM10009710_27990</name>
</gene>
<feature type="transmembrane region" description="Helical" evidence="7">
    <location>
        <begin position="119"/>
        <end position="143"/>
    </location>
</feature>
<sequence length="355" mass="37655">MTLSTTTSSQELSRPRRGTGALRLVASRLVFLVTALFGVVTLSFLLVSVTPGDPAQVIAGPVASQSQIDAIRADLGLDQPLLTRYGDYIGGLLQGDLGTSYYTNLSVSSEIGNRLPASLTLIVLSVTFAAVVGIGVGSAGAYFRGRWQDKAGRFGTSVFQSVPDFFLGLILIYVVFFVLGLAPAPTGQIGIGEMRPEKITGFVTIDALLRGEMATFWSAVSHLVLPVMTLGLVYAAYFAKTSRSTVGKALNSQQAQFARAMGLPERTVLRYSFVEARGTIVTYAGVIFAALIGGEAIVEQVFAWDGLGSWAVQGILRLDIPVVQGMVLVSGAITLITYTVLDIIVGLLDPRITHG</sequence>
<evidence type="ECO:0000256" key="3">
    <source>
        <dbReference type="ARBA" id="ARBA00022475"/>
    </source>
</evidence>
<evidence type="ECO:0000256" key="4">
    <source>
        <dbReference type="ARBA" id="ARBA00022692"/>
    </source>
</evidence>
<evidence type="ECO:0000259" key="8">
    <source>
        <dbReference type="PROSITE" id="PS50928"/>
    </source>
</evidence>
<dbReference type="PANTHER" id="PTHR43163:SF6">
    <property type="entry name" value="DIPEPTIDE TRANSPORT SYSTEM PERMEASE PROTEIN DPPB-RELATED"/>
    <property type="match status" value="1"/>
</dbReference>
<evidence type="ECO:0000256" key="2">
    <source>
        <dbReference type="ARBA" id="ARBA00022448"/>
    </source>
</evidence>
<evidence type="ECO:0000256" key="1">
    <source>
        <dbReference type="ARBA" id="ARBA00004651"/>
    </source>
</evidence>
<evidence type="ECO:0000256" key="7">
    <source>
        <dbReference type="RuleBase" id="RU363032"/>
    </source>
</evidence>
<evidence type="ECO:0000256" key="5">
    <source>
        <dbReference type="ARBA" id="ARBA00022989"/>
    </source>
</evidence>
<comment type="caution">
    <text evidence="9">The sequence shown here is derived from an EMBL/GenBank/DDBJ whole genome shotgun (WGS) entry which is preliminary data.</text>
</comment>
<dbReference type="PROSITE" id="PS50928">
    <property type="entry name" value="ABC_TM1"/>
    <property type="match status" value="1"/>
</dbReference>
<dbReference type="InterPro" id="IPR000515">
    <property type="entry name" value="MetI-like"/>
</dbReference>
<dbReference type="Pfam" id="PF00528">
    <property type="entry name" value="BPD_transp_1"/>
    <property type="match status" value="1"/>
</dbReference>
<comment type="similarity">
    <text evidence="7">Belongs to the binding-protein-dependent transport system permease family.</text>
</comment>
<protein>
    <submittedName>
        <fullName evidence="9">ABC transporter permease</fullName>
    </submittedName>
</protein>
<feature type="transmembrane region" description="Helical" evidence="7">
    <location>
        <begin position="216"/>
        <end position="239"/>
    </location>
</feature>
<feature type="transmembrane region" description="Helical" evidence="7">
    <location>
        <begin position="322"/>
        <end position="348"/>
    </location>
</feature>